<keyword evidence="3" id="KW-1185">Reference proteome</keyword>
<evidence type="ECO:0000256" key="1">
    <source>
        <dbReference type="SAM" id="Phobius"/>
    </source>
</evidence>
<name>A0ABW3EE36_9LACO</name>
<reference evidence="3" key="1">
    <citation type="journal article" date="2019" name="Int. J. Syst. Evol. Microbiol.">
        <title>The Global Catalogue of Microorganisms (GCM) 10K type strain sequencing project: providing services to taxonomists for standard genome sequencing and annotation.</title>
        <authorList>
            <consortium name="The Broad Institute Genomics Platform"/>
            <consortium name="The Broad Institute Genome Sequencing Center for Infectious Disease"/>
            <person name="Wu L."/>
            <person name="Ma J."/>
        </authorList>
    </citation>
    <scope>NUCLEOTIDE SEQUENCE [LARGE SCALE GENOMIC DNA]</scope>
    <source>
        <strain evidence="3">CCM 8925</strain>
    </source>
</reference>
<proteinExistence type="predicted"/>
<dbReference type="RefSeq" id="WP_137637321.1">
    <property type="nucleotide sequence ID" value="NZ_BJDN01000007.1"/>
</dbReference>
<dbReference type="Proteomes" id="UP001597104">
    <property type="component" value="Unassembled WGS sequence"/>
</dbReference>
<organism evidence="2 3">
    <name type="scientific">Loigolactobacillus binensis</name>
    <dbReference type="NCBI Taxonomy" id="2559922"/>
    <lineage>
        <taxon>Bacteria</taxon>
        <taxon>Bacillati</taxon>
        <taxon>Bacillota</taxon>
        <taxon>Bacilli</taxon>
        <taxon>Lactobacillales</taxon>
        <taxon>Lactobacillaceae</taxon>
        <taxon>Loigolactobacillus</taxon>
    </lineage>
</organism>
<accession>A0ABW3EE36</accession>
<keyword evidence="1" id="KW-1133">Transmembrane helix</keyword>
<sequence length="95" mass="10774">MNKRPAFILAESICALTVIVLGLYTFNTTFQQFILKLQQQRQATDQTQVLWVAAQHHAQDKPLTQLKVNGRTYPVQIKAKQIDIGQGAAHVEITW</sequence>
<comment type="caution">
    <text evidence="2">The sequence shown here is derived from an EMBL/GenBank/DDBJ whole genome shotgun (WGS) entry which is preliminary data.</text>
</comment>
<gene>
    <name evidence="2" type="ORF">ACFQZ7_12805</name>
</gene>
<feature type="transmembrane region" description="Helical" evidence="1">
    <location>
        <begin position="6"/>
        <end position="26"/>
    </location>
</feature>
<keyword evidence="1" id="KW-0472">Membrane</keyword>
<evidence type="ECO:0000313" key="3">
    <source>
        <dbReference type="Proteomes" id="UP001597104"/>
    </source>
</evidence>
<dbReference type="EMBL" id="JBHTIO010000057">
    <property type="protein sequence ID" value="MFD0898594.1"/>
    <property type="molecule type" value="Genomic_DNA"/>
</dbReference>
<evidence type="ECO:0000313" key="2">
    <source>
        <dbReference type="EMBL" id="MFD0898594.1"/>
    </source>
</evidence>
<protein>
    <submittedName>
        <fullName evidence="2">Type II secretion system protein</fullName>
    </submittedName>
</protein>
<keyword evidence="1" id="KW-0812">Transmembrane</keyword>